<evidence type="ECO:0000313" key="4">
    <source>
        <dbReference type="EMBL" id="MPY64918.1"/>
    </source>
</evidence>
<dbReference type="Gene3D" id="1.10.1200.10">
    <property type="entry name" value="ACP-like"/>
    <property type="match status" value="1"/>
</dbReference>
<feature type="non-terminal residue" evidence="4">
    <location>
        <position position="1"/>
    </location>
</feature>
<dbReference type="PANTHER" id="PTHR45527">
    <property type="entry name" value="NONRIBOSOMAL PEPTIDE SYNTHETASE"/>
    <property type="match status" value="1"/>
</dbReference>
<accession>A0A5N8Y0G8</accession>
<feature type="region of interest" description="Disordered" evidence="2">
    <location>
        <begin position="188"/>
        <end position="209"/>
    </location>
</feature>
<dbReference type="GO" id="GO:0016747">
    <property type="term" value="F:acyltransferase activity, transferring groups other than amino-acyl groups"/>
    <property type="evidence" value="ECO:0007669"/>
    <property type="project" value="UniProtKB-ARBA"/>
</dbReference>
<protein>
    <recommendedName>
        <fullName evidence="3">Carrier domain-containing protein</fullName>
    </recommendedName>
</protein>
<evidence type="ECO:0000259" key="3">
    <source>
        <dbReference type="PROSITE" id="PS50075"/>
    </source>
</evidence>
<proteinExistence type="predicted"/>
<dbReference type="GO" id="GO:0005737">
    <property type="term" value="C:cytoplasm"/>
    <property type="evidence" value="ECO:0007669"/>
    <property type="project" value="TreeGrafter"/>
</dbReference>
<dbReference type="Gene3D" id="3.40.47.10">
    <property type="match status" value="1"/>
</dbReference>
<dbReference type="InterPro" id="IPR016039">
    <property type="entry name" value="Thiolase-like"/>
</dbReference>
<dbReference type="RefSeq" id="WP_152778551.1">
    <property type="nucleotide sequence ID" value="NZ_VJZC01001003.1"/>
</dbReference>
<dbReference type="PROSITE" id="PS50075">
    <property type="entry name" value="CARRIER"/>
    <property type="match status" value="1"/>
</dbReference>
<dbReference type="AlphaFoldDB" id="A0A5N8Y0G8"/>
<feature type="domain" description="Carrier" evidence="3">
    <location>
        <begin position="71"/>
        <end position="157"/>
    </location>
</feature>
<gene>
    <name evidence="4" type="ORF">FNH08_49590</name>
</gene>
<feature type="compositionally biased region" description="Pro residues" evidence="2">
    <location>
        <begin position="193"/>
        <end position="202"/>
    </location>
</feature>
<dbReference type="OrthoDB" id="2085352at2"/>
<dbReference type="InterPro" id="IPR036736">
    <property type="entry name" value="ACP-like_sf"/>
</dbReference>
<keyword evidence="1" id="KW-0808">Transferase</keyword>
<keyword evidence="5" id="KW-1185">Reference proteome</keyword>
<dbReference type="InterPro" id="IPR009081">
    <property type="entry name" value="PP-bd_ACP"/>
</dbReference>
<evidence type="ECO:0000256" key="2">
    <source>
        <dbReference type="SAM" id="MobiDB-lite"/>
    </source>
</evidence>
<feature type="region of interest" description="Disordered" evidence="2">
    <location>
        <begin position="128"/>
        <end position="147"/>
    </location>
</feature>
<dbReference type="PANTHER" id="PTHR45527:SF1">
    <property type="entry name" value="FATTY ACID SYNTHASE"/>
    <property type="match status" value="1"/>
</dbReference>
<dbReference type="GO" id="GO:0031177">
    <property type="term" value="F:phosphopantetheine binding"/>
    <property type="evidence" value="ECO:0007669"/>
    <property type="project" value="TreeGrafter"/>
</dbReference>
<dbReference type="EMBL" id="VJZC01001003">
    <property type="protein sequence ID" value="MPY64918.1"/>
    <property type="molecule type" value="Genomic_DNA"/>
</dbReference>
<comment type="caution">
    <text evidence="4">The sequence shown here is derived from an EMBL/GenBank/DDBJ whole genome shotgun (WGS) entry which is preliminary data.</text>
</comment>
<dbReference type="SUPFAM" id="SSF47336">
    <property type="entry name" value="ACP-like"/>
    <property type="match status" value="1"/>
</dbReference>
<dbReference type="Proteomes" id="UP000400924">
    <property type="component" value="Unassembled WGS sequence"/>
</dbReference>
<dbReference type="InterPro" id="IPR014031">
    <property type="entry name" value="Ketoacyl_synth_C"/>
</dbReference>
<sequence length="240" mass="26099">YAVIRGSAVNNDGAGETLTTPYRYGQESVIRLAHERAGVDPRVPLSANGKVDRSALPAPDAKAGADDAVIAPRNELERQLADIWGEFFDARPVSVSAGFFDLGGDSMLAVRLMARIPNWAVPCRWPRSSAGPPSNCSPRRCRRPTPPRLRRHRRSLHQLPQTHQLKRPLKALAGTPFLPLAVNRVAPNEGPGPSCPPAPPQHPHTARSATAICSPRHTSCVSSQERSLATCPSRWRRSPC</sequence>
<dbReference type="Pfam" id="PF00550">
    <property type="entry name" value="PP-binding"/>
    <property type="match status" value="1"/>
</dbReference>
<dbReference type="GO" id="GO:0043041">
    <property type="term" value="P:amino acid activation for nonribosomal peptide biosynthetic process"/>
    <property type="evidence" value="ECO:0007669"/>
    <property type="project" value="TreeGrafter"/>
</dbReference>
<name>A0A5N8Y0G8_9ACTN</name>
<organism evidence="4 5">
    <name type="scientific">Streptomyces spongiae</name>
    <dbReference type="NCBI Taxonomy" id="565072"/>
    <lineage>
        <taxon>Bacteria</taxon>
        <taxon>Bacillati</taxon>
        <taxon>Actinomycetota</taxon>
        <taxon>Actinomycetes</taxon>
        <taxon>Kitasatosporales</taxon>
        <taxon>Streptomycetaceae</taxon>
        <taxon>Streptomyces</taxon>
    </lineage>
</organism>
<dbReference type="Pfam" id="PF02801">
    <property type="entry name" value="Ketoacyl-synt_C"/>
    <property type="match status" value="1"/>
</dbReference>
<reference evidence="4 5" key="1">
    <citation type="submission" date="2019-07" db="EMBL/GenBank/DDBJ databases">
        <title>New species of Amycolatopsis and Streptomyces.</title>
        <authorList>
            <person name="Duangmal K."/>
            <person name="Teo W.F.A."/>
            <person name="Lipun K."/>
        </authorList>
    </citation>
    <scope>NUCLEOTIDE SEQUENCE [LARGE SCALE GENOMIC DNA]</scope>
    <source>
        <strain evidence="4 5">NBRC 106415</strain>
    </source>
</reference>
<dbReference type="SUPFAM" id="SSF53901">
    <property type="entry name" value="Thiolase-like"/>
    <property type="match status" value="1"/>
</dbReference>
<evidence type="ECO:0000313" key="5">
    <source>
        <dbReference type="Proteomes" id="UP000400924"/>
    </source>
</evidence>
<dbReference type="GO" id="GO:0044550">
    <property type="term" value="P:secondary metabolite biosynthetic process"/>
    <property type="evidence" value="ECO:0007669"/>
    <property type="project" value="TreeGrafter"/>
</dbReference>
<evidence type="ECO:0000256" key="1">
    <source>
        <dbReference type="ARBA" id="ARBA00022679"/>
    </source>
</evidence>